<evidence type="ECO:0000313" key="1">
    <source>
        <dbReference type="EMBL" id="KAK2962920.1"/>
    </source>
</evidence>
<name>A0ABQ9YGN4_9EUKA</name>
<comment type="caution">
    <text evidence="1">The sequence shown here is derived from an EMBL/GenBank/DDBJ whole genome shotgun (WGS) entry which is preliminary data.</text>
</comment>
<dbReference type="Proteomes" id="UP001281761">
    <property type="component" value="Unassembled WGS sequence"/>
</dbReference>
<accession>A0ABQ9YGN4</accession>
<keyword evidence="2" id="KW-1185">Reference proteome</keyword>
<proteinExistence type="predicted"/>
<dbReference type="EMBL" id="JARBJD010000008">
    <property type="protein sequence ID" value="KAK2962920.1"/>
    <property type="molecule type" value="Genomic_DNA"/>
</dbReference>
<sequence>MRDLFLNHDSTLNQPFEDRSALYGSLVSLVRDHVDFDDALQDKAVNFLHNLNAIHIQTTDETLSDLSDSVCVLLSSPHSKIVVATLSFVSGSVSRANFKQRLNLLKTVRMAEAYAIQTLAITEPSDQHNHRELVFRKVIHPSSPYLAFLCRNRYLLEAASFPRGYVALFSRLLQISPYHRPTLEFVLSSPVVTTVLSFLSFVDESHSSWLLLIICAPSLREWQKDGAEVVQCGKRMINALIREGMADTLEQMMRNDMHGNFGASVVAEQSSFVIDQGALSSSSGIVVFTTTARLSDP</sequence>
<gene>
    <name evidence="1" type="ORF">BLNAU_1943</name>
</gene>
<evidence type="ECO:0000313" key="2">
    <source>
        <dbReference type="Proteomes" id="UP001281761"/>
    </source>
</evidence>
<protein>
    <submittedName>
        <fullName evidence="1">Uncharacterized protein</fullName>
    </submittedName>
</protein>
<organism evidence="1 2">
    <name type="scientific">Blattamonas nauphoetae</name>
    <dbReference type="NCBI Taxonomy" id="2049346"/>
    <lineage>
        <taxon>Eukaryota</taxon>
        <taxon>Metamonada</taxon>
        <taxon>Preaxostyla</taxon>
        <taxon>Oxymonadida</taxon>
        <taxon>Blattamonas</taxon>
    </lineage>
</organism>
<reference evidence="1 2" key="1">
    <citation type="journal article" date="2022" name="bioRxiv">
        <title>Genomics of Preaxostyla Flagellates Illuminates Evolutionary Transitions and the Path Towards Mitochondrial Loss.</title>
        <authorList>
            <person name="Novak L.V.F."/>
            <person name="Treitli S.C."/>
            <person name="Pyrih J."/>
            <person name="Halakuc P."/>
            <person name="Pipaliya S.V."/>
            <person name="Vacek V."/>
            <person name="Brzon O."/>
            <person name="Soukal P."/>
            <person name="Eme L."/>
            <person name="Dacks J.B."/>
            <person name="Karnkowska A."/>
            <person name="Elias M."/>
            <person name="Hampl V."/>
        </authorList>
    </citation>
    <scope>NUCLEOTIDE SEQUENCE [LARGE SCALE GENOMIC DNA]</scope>
    <source>
        <strain evidence="1">NAU3</strain>
        <tissue evidence="1">Gut</tissue>
    </source>
</reference>